<dbReference type="EMBL" id="CP019030">
    <property type="protein sequence ID" value="APU45106.1"/>
    <property type="molecule type" value="Genomic_DNA"/>
</dbReference>
<name>A0A1L7GSV2_LIMFE</name>
<dbReference type="Proteomes" id="UP000236514">
    <property type="component" value="Unassembled WGS sequence"/>
</dbReference>
<protein>
    <recommendedName>
        <fullName evidence="5">SAM-dependent methyltransferase</fullName>
    </recommendedName>
</protein>
<evidence type="ECO:0000313" key="4">
    <source>
        <dbReference type="Proteomes" id="UP000236514"/>
    </source>
</evidence>
<sequence length="105" mass="12058">MRPYGGTYHPKFNFATVDQLTQEAQAAGLVVEKCYDFERPTPLKAGEQGLANWARQFFASELASFSPVEQDEILARLAARVRDELWDGHQWVADYRRIRCVAHKD</sequence>
<dbReference type="Proteomes" id="UP000185427">
    <property type="component" value="Chromosome"/>
</dbReference>
<dbReference type="Gene3D" id="3.40.50.150">
    <property type="entry name" value="Vaccinia Virus protein VP39"/>
    <property type="match status" value="1"/>
</dbReference>
<evidence type="ECO:0000313" key="3">
    <source>
        <dbReference type="Proteomes" id="UP000185427"/>
    </source>
</evidence>
<reference evidence="2 4" key="2">
    <citation type="submission" date="2018-01" db="EMBL/GenBank/DDBJ databases">
        <title>Draft genome sequence of the feruloyl esterase-producing strain Lactobacillus fermentum CRL 1446, isolated from artisanal goat milk cheese.</title>
        <authorList>
            <person name="Abeijon Mukdsi M.C."/>
            <person name="Saavedra L."/>
            <person name="Gauffin Cano M.P."/>
            <person name="Hebert E.M."/>
            <person name="Medina R.B."/>
        </authorList>
    </citation>
    <scope>NUCLEOTIDE SEQUENCE [LARGE SCALE GENOMIC DNA]</scope>
    <source>
        <strain evidence="2 4">CRL 1446</strain>
    </source>
</reference>
<proteinExistence type="predicted"/>
<evidence type="ECO:0000313" key="1">
    <source>
        <dbReference type="EMBL" id="APU45106.1"/>
    </source>
</evidence>
<dbReference type="EMBL" id="POTQ01000046">
    <property type="protein sequence ID" value="PNV56958.1"/>
    <property type="molecule type" value="Genomic_DNA"/>
</dbReference>
<accession>A0A1L7GSV2</accession>
<organism evidence="1 3">
    <name type="scientific">Limosilactobacillus fermentum</name>
    <name type="common">Lactobacillus fermentum</name>
    <dbReference type="NCBI Taxonomy" id="1613"/>
    <lineage>
        <taxon>Bacteria</taxon>
        <taxon>Bacillati</taxon>
        <taxon>Bacillota</taxon>
        <taxon>Bacilli</taxon>
        <taxon>Lactobacillales</taxon>
        <taxon>Lactobacillaceae</taxon>
        <taxon>Limosilactobacillus</taxon>
    </lineage>
</organism>
<gene>
    <name evidence="1" type="ORF">BUW47_00895</name>
    <name evidence="2" type="ORF">C1Y38_11065</name>
</gene>
<evidence type="ECO:0000313" key="2">
    <source>
        <dbReference type="EMBL" id="PNV56958.1"/>
    </source>
</evidence>
<evidence type="ECO:0008006" key="5">
    <source>
        <dbReference type="Google" id="ProtNLM"/>
    </source>
</evidence>
<dbReference type="AlphaFoldDB" id="A0A1L7GSV2"/>
<dbReference type="InterPro" id="IPR029063">
    <property type="entry name" value="SAM-dependent_MTases_sf"/>
</dbReference>
<reference evidence="1 3" key="1">
    <citation type="submission" date="2016-12" db="EMBL/GenBank/DDBJ databases">
        <title>Complete Genome Sequence of Lactobacillus fermentum Strain SNUV175, a Probiotic for Treatment of Bacterial Vaginosis.</title>
        <authorList>
            <person name="Lee S."/>
            <person name="You H.J."/>
            <person name="Kwon B."/>
            <person name="Ko G."/>
        </authorList>
    </citation>
    <scope>NUCLEOTIDE SEQUENCE [LARGE SCALE GENOMIC DNA]</scope>
    <source>
        <strain evidence="1 3">SNUV175</strain>
    </source>
</reference>